<dbReference type="GeneID" id="93519223"/>
<dbReference type="EMBL" id="CP003488">
    <property type="protein sequence ID" value="AFH91940.1"/>
    <property type="molecule type" value="Genomic_DNA"/>
</dbReference>
<reference evidence="2 3" key="1">
    <citation type="journal article" date="2012" name="J. Bacteriol.">
        <title>Complete Genome Sequence of Providencia stuartii Clinical Isolate MRSN 2154.</title>
        <authorList>
            <person name="Clifford R.J."/>
            <person name="Hang J."/>
            <person name="Riley M.C."/>
            <person name="Onmus-Leone F."/>
            <person name="Kuschner R.A."/>
            <person name="Lesho E.P."/>
            <person name="Waterman P.E."/>
        </authorList>
    </citation>
    <scope>NUCLEOTIDE SEQUENCE [LARGE SCALE GENOMIC DNA]</scope>
    <source>
        <strain evidence="2 3">MRSN 2154</strain>
    </source>
</reference>
<accession>A0A140NH01</accession>
<organism evidence="2 3">
    <name type="scientific">Providencia stuartii (strain MRSN 2154)</name>
    <dbReference type="NCBI Taxonomy" id="1157951"/>
    <lineage>
        <taxon>Bacteria</taxon>
        <taxon>Pseudomonadati</taxon>
        <taxon>Pseudomonadota</taxon>
        <taxon>Gammaproteobacteria</taxon>
        <taxon>Enterobacterales</taxon>
        <taxon>Morganellaceae</taxon>
        <taxon>Providencia</taxon>
    </lineage>
</organism>
<reference evidence="3" key="2">
    <citation type="submission" date="2012-04" db="EMBL/GenBank/DDBJ databases">
        <title>Complete genome sequence of Providencia stuartii clinical isolate MRSN 2154.</title>
        <authorList>
            <person name="Clifford R.J."/>
            <person name="Hang J."/>
            <person name="Riley M.C."/>
            <person name="Onmus-Leone F."/>
            <person name="Kuschner R.A."/>
            <person name="Lesho E.P."/>
            <person name="Waterman P.E."/>
        </authorList>
    </citation>
    <scope>NUCLEOTIDE SEQUENCE [LARGE SCALE GENOMIC DNA]</scope>
    <source>
        <strain evidence="3">MRSN 2154</strain>
    </source>
</reference>
<dbReference type="KEGG" id="psi:S70_00185"/>
<evidence type="ECO:0000313" key="2">
    <source>
        <dbReference type="EMBL" id="AFH91940.1"/>
    </source>
</evidence>
<dbReference type="InterPro" id="IPR008966">
    <property type="entry name" value="Adhesion_dom_sf"/>
</dbReference>
<dbReference type="AlphaFoldDB" id="A0A140NH01"/>
<dbReference type="PATRIC" id="fig|1157951.4.peg.39"/>
<gene>
    <name evidence="2" type="ordered locus">S70_00185</name>
</gene>
<feature type="chain" id="PRO_5007303765" evidence="1">
    <location>
        <begin position="22"/>
        <end position="182"/>
    </location>
</feature>
<proteinExistence type="predicted"/>
<protein>
    <submittedName>
        <fullName evidence="2">Fimbrial-like protein</fullName>
    </submittedName>
</protein>
<dbReference type="HOGENOM" id="CLU_1480783_0_0_6"/>
<name>A0A140NH01_PROSM</name>
<sequence>MGKYNKHLGFLFLFLCGGAFAKGNETEISAMINDDIGCEIRLPSSLEFTPQRTSAFQGGTTTYEIKPLRAQLLCVDKTAELTPKLTLDGNTPYSENSIFLDGIPNSVGFMLRVSDGTPISLGDFFQLDKAIKRGEPVFLTPLNLANHHQVEEIFLVGLVGPIDGNAVPGKFSAALTFNLIFQ</sequence>
<feature type="signal peptide" evidence="1">
    <location>
        <begin position="1"/>
        <end position="21"/>
    </location>
</feature>
<keyword evidence="1" id="KW-0732">Signal</keyword>
<evidence type="ECO:0000256" key="1">
    <source>
        <dbReference type="SAM" id="SignalP"/>
    </source>
</evidence>
<evidence type="ECO:0000313" key="3">
    <source>
        <dbReference type="Proteomes" id="UP000005012"/>
    </source>
</evidence>
<dbReference type="SUPFAM" id="SSF49401">
    <property type="entry name" value="Bacterial adhesins"/>
    <property type="match status" value="1"/>
</dbReference>
<dbReference type="Proteomes" id="UP000005012">
    <property type="component" value="Chromosome"/>
</dbReference>
<dbReference type="RefSeq" id="WP_014656015.1">
    <property type="nucleotide sequence ID" value="NC_017731.1"/>
</dbReference>